<dbReference type="PANTHER" id="PTHR43798">
    <property type="entry name" value="MONOACYLGLYCEROL LIPASE"/>
    <property type="match status" value="1"/>
</dbReference>
<evidence type="ECO:0000256" key="1">
    <source>
        <dbReference type="ARBA" id="ARBA00010088"/>
    </source>
</evidence>
<dbReference type="PRINTS" id="PR00111">
    <property type="entry name" value="ABHYDROLASE"/>
</dbReference>
<dbReference type="EMBL" id="JADIKD010000010">
    <property type="protein sequence ID" value="MFK2917731.1"/>
    <property type="molecule type" value="Genomic_DNA"/>
</dbReference>
<dbReference type="InterPro" id="IPR002410">
    <property type="entry name" value="Peptidase_S33"/>
</dbReference>
<dbReference type="Pfam" id="PF00561">
    <property type="entry name" value="Abhydrolase_1"/>
    <property type="match status" value="1"/>
</dbReference>
<dbReference type="Proteomes" id="UP001620408">
    <property type="component" value="Unassembled WGS sequence"/>
</dbReference>
<dbReference type="InterPro" id="IPR000073">
    <property type="entry name" value="AB_hydrolase_1"/>
</dbReference>
<evidence type="ECO:0000313" key="4">
    <source>
        <dbReference type="EMBL" id="MFK2917731.1"/>
    </source>
</evidence>
<dbReference type="InterPro" id="IPR050266">
    <property type="entry name" value="AB_hydrolase_sf"/>
</dbReference>
<proteinExistence type="inferred from homology"/>
<evidence type="ECO:0000313" key="5">
    <source>
        <dbReference type="Proteomes" id="UP001620408"/>
    </source>
</evidence>
<comment type="caution">
    <text evidence="4">The sequence shown here is derived from an EMBL/GenBank/DDBJ whole genome shotgun (WGS) entry which is preliminary data.</text>
</comment>
<gene>
    <name evidence="4" type="ORF">ISS97_10710</name>
</gene>
<organism evidence="4 5">
    <name type="scientific">Dyella koreensis</name>
    <dbReference type="NCBI Taxonomy" id="311235"/>
    <lineage>
        <taxon>Bacteria</taxon>
        <taxon>Pseudomonadati</taxon>
        <taxon>Pseudomonadota</taxon>
        <taxon>Gammaproteobacteria</taxon>
        <taxon>Lysobacterales</taxon>
        <taxon>Rhodanobacteraceae</taxon>
        <taxon>Dyella</taxon>
    </lineage>
</organism>
<feature type="domain" description="AB hydrolase-1" evidence="3">
    <location>
        <begin position="30"/>
        <end position="142"/>
    </location>
</feature>
<dbReference type="RefSeq" id="WP_379986702.1">
    <property type="nucleotide sequence ID" value="NZ_JADIKD010000010.1"/>
</dbReference>
<reference evidence="4 5" key="1">
    <citation type="submission" date="2020-10" db="EMBL/GenBank/DDBJ databases">
        <title>Phylogeny of dyella-like bacteria.</title>
        <authorList>
            <person name="Fu J."/>
        </authorList>
    </citation>
    <scope>NUCLEOTIDE SEQUENCE [LARGE SCALE GENOMIC DNA]</scope>
    <source>
        <strain evidence="4 5">BB4</strain>
    </source>
</reference>
<comment type="similarity">
    <text evidence="1">Belongs to the peptidase S33 family.</text>
</comment>
<evidence type="ECO:0000256" key="2">
    <source>
        <dbReference type="ARBA" id="ARBA00022801"/>
    </source>
</evidence>
<dbReference type="SUPFAM" id="SSF53474">
    <property type="entry name" value="alpha/beta-Hydrolases"/>
    <property type="match status" value="1"/>
</dbReference>
<dbReference type="PRINTS" id="PR00793">
    <property type="entry name" value="PROAMNOPTASE"/>
</dbReference>
<sequence length="268" mass="29762">MPISPLPASNGHLKLNGVDYYYEVRGQGEPLLLLHGGLGTADMFGPVLPAFTGQRQVITVDLQGHGRSSLGHRPIRCEAIADDMTELLEELGHAQVDVLGYSFGGSVALRLAVQHPEHVRRLALISTPYADDSWYPEIRAQQVMLSAEAAPMMQNTPMYHAYAAVAPHVEDFPRLLDAMGDWIRQPYDWSVDVAKLPMPVMLIFGDGDMIRPEHQIRFYQLLGGGLKDAGWQREHMSRNRLAILPDLTHYDIVASPRMAETALSFLNG</sequence>
<keyword evidence="5" id="KW-1185">Reference proteome</keyword>
<name>A0ABW8K4D3_9GAMM</name>
<dbReference type="Gene3D" id="3.40.50.1820">
    <property type="entry name" value="alpha/beta hydrolase"/>
    <property type="match status" value="1"/>
</dbReference>
<dbReference type="GO" id="GO:0016787">
    <property type="term" value="F:hydrolase activity"/>
    <property type="evidence" value="ECO:0007669"/>
    <property type="project" value="UniProtKB-KW"/>
</dbReference>
<protein>
    <submittedName>
        <fullName evidence="4">Alpha/beta hydrolase</fullName>
    </submittedName>
</protein>
<dbReference type="InterPro" id="IPR029058">
    <property type="entry name" value="AB_hydrolase_fold"/>
</dbReference>
<accession>A0ABW8K4D3</accession>
<keyword evidence="2 4" id="KW-0378">Hydrolase</keyword>
<evidence type="ECO:0000259" key="3">
    <source>
        <dbReference type="Pfam" id="PF00561"/>
    </source>
</evidence>